<dbReference type="PROSITE" id="PS51746">
    <property type="entry name" value="PPM_2"/>
    <property type="match status" value="1"/>
</dbReference>
<dbReference type="STRING" id="41427.A0A182IK79"/>
<keyword evidence="1" id="KW-0479">Metal-binding</keyword>
<keyword evidence="3 4" id="KW-0904">Protein phosphatase</keyword>
<dbReference type="GO" id="GO:0046872">
    <property type="term" value="F:metal ion binding"/>
    <property type="evidence" value="ECO:0007669"/>
    <property type="project" value="UniProtKB-KW"/>
</dbReference>
<dbReference type="VEuPathDB" id="VectorBase:AATE000721"/>
<dbReference type="SUPFAM" id="SSF81606">
    <property type="entry name" value="PP2C-like"/>
    <property type="match status" value="1"/>
</dbReference>
<evidence type="ECO:0000256" key="2">
    <source>
        <dbReference type="ARBA" id="ARBA00022801"/>
    </source>
</evidence>
<dbReference type="InterPro" id="IPR001932">
    <property type="entry name" value="PPM-type_phosphatase-like_dom"/>
</dbReference>
<evidence type="ECO:0000256" key="4">
    <source>
        <dbReference type="RuleBase" id="RU003465"/>
    </source>
</evidence>
<protein>
    <submittedName>
        <fullName evidence="5">Uncharacterized protein</fullName>
    </submittedName>
</protein>
<evidence type="ECO:0000256" key="3">
    <source>
        <dbReference type="ARBA" id="ARBA00022912"/>
    </source>
</evidence>
<dbReference type="SMART" id="SM00332">
    <property type="entry name" value="PP2Cc"/>
    <property type="match status" value="1"/>
</dbReference>
<name>A0A182IK79_ANOAO</name>
<evidence type="ECO:0000256" key="1">
    <source>
        <dbReference type="ARBA" id="ARBA00022723"/>
    </source>
</evidence>
<dbReference type="PANTHER" id="PTHR13832:SF818">
    <property type="entry name" value="SD03870P"/>
    <property type="match status" value="1"/>
</dbReference>
<reference evidence="5" key="1">
    <citation type="submission" date="2022-08" db="UniProtKB">
        <authorList>
            <consortium name="EnsemblMetazoa"/>
        </authorList>
    </citation>
    <scope>IDENTIFICATION</scope>
    <source>
        <strain evidence="5">EBRO</strain>
    </source>
</reference>
<dbReference type="InterPro" id="IPR015655">
    <property type="entry name" value="PP2C"/>
</dbReference>
<dbReference type="Gene3D" id="3.60.40.10">
    <property type="entry name" value="PPM-type phosphatase domain"/>
    <property type="match status" value="1"/>
</dbReference>
<dbReference type="EnsemblMetazoa" id="AATE000721-RA">
    <property type="protein sequence ID" value="AATE000721-PA.1"/>
    <property type="gene ID" value="AATE000721"/>
</dbReference>
<dbReference type="PROSITE" id="PS01032">
    <property type="entry name" value="PPM_1"/>
    <property type="match status" value="1"/>
</dbReference>
<keyword evidence="2 4" id="KW-0378">Hydrolase</keyword>
<dbReference type="AlphaFoldDB" id="A0A182IK79"/>
<organism evidence="5">
    <name type="scientific">Anopheles atroparvus</name>
    <name type="common">European mosquito</name>
    <dbReference type="NCBI Taxonomy" id="41427"/>
    <lineage>
        <taxon>Eukaryota</taxon>
        <taxon>Metazoa</taxon>
        <taxon>Ecdysozoa</taxon>
        <taxon>Arthropoda</taxon>
        <taxon>Hexapoda</taxon>
        <taxon>Insecta</taxon>
        <taxon>Pterygota</taxon>
        <taxon>Neoptera</taxon>
        <taxon>Endopterygota</taxon>
        <taxon>Diptera</taxon>
        <taxon>Nematocera</taxon>
        <taxon>Culicoidea</taxon>
        <taxon>Culicidae</taxon>
        <taxon>Anophelinae</taxon>
        <taxon>Anopheles</taxon>
    </lineage>
</organism>
<accession>A0A182IK79</accession>
<dbReference type="InterPro" id="IPR036457">
    <property type="entry name" value="PPM-type-like_dom_sf"/>
</dbReference>
<evidence type="ECO:0000313" key="5">
    <source>
        <dbReference type="EnsemblMetazoa" id="AATE000721-PA.1"/>
    </source>
</evidence>
<comment type="similarity">
    <text evidence="4">Belongs to the PP2C family.</text>
</comment>
<dbReference type="InterPro" id="IPR000222">
    <property type="entry name" value="PP2C_BS"/>
</dbReference>
<sequence length="388" mass="43937">MDPLEQVRVFLDCFKANVNPTDPLPVRVPVYNLKYDEIKPAIVDWTRTYLDQFGCPPCILTPIIRKVSEAVLSHCKENPQSCGYTGRDYKTLQLNHEVISRVNHTCSELLDNENLNKLLAELSGECQAVDQTDSMVATRRKTHFSRGVKHKRRTMEDRHVCLPDFNSLFDTKDTEPTAFYGVYDGHGGQEAASFAASHLHYNVAQSVHYPHQMELAFWEGFLMTDKQFLEKCDNHHLRSGSTVVVCFHRLISKKIHIAWVGDSQAILVAGSPSGCTYDTLVHPTHAASNPVGIKRFKNLNASVVQEEPSSYGMGSTVLMGRNPYHKDVVTAQPDTTWRRYNEEDAFLVLASDGLWENCLSYSISMFILYAIRKFPGKSLLDSRVYDVK</sequence>
<dbReference type="CDD" id="cd00143">
    <property type="entry name" value="PP2Cc"/>
    <property type="match status" value="1"/>
</dbReference>
<dbReference type="GO" id="GO:0004722">
    <property type="term" value="F:protein serine/threonine phosphatase activity"/>
    <property type="evidence" value="ECO:0007669"/>
    <property type="project" value="InterPro"/>
</dbReference>
<dbReference type="Pfam" id="PF00481">
    <property type="entry name" value="PP2C"/>
    <property type="match status" value="1"/>
</dbReference>
<dbReference type="PANTHER" id="PTHR13832">
    <property type="entry name" value="PROTEIN PHOSPHATASE 2C"/>
    <property type="match status" value="1"/>
</dbReference>
<proteinExistence type="inferred from homology"/>